<dbReference type="Pfam" id="PF16242">
    <property type="entry name" value="Pyrid_ox_like"/>
    <property type="match status" value="1"/>
</dbReference>
<dbReference type="InterPro" id="IPR012349">
    <property type="entry name" value="Split_barrel_FMN-bd"/>
</dbReference>
<comment type="caution">
    <text evidence="2">The sequence shown here is derived from an EMBL/GenBank/DDBJ whole genome shotgun (WGS) entry which is preliminary data.</text>
</comment>
<dbReference type="InterPro" id="IPR038725">
    <property type="entry name" value="YdaG_split_barrel_FMN-bd"/>
</dbReference>
<reference evidence="2 3" key="1">
    <citation type="submission" date="2019-03" db="EMBL/GenBank/DDBJ databases">
        <title>Single cell metagenomics reveals metabolic interactions within the superorganism composed of flagellate Streblomastix strix and complex community of Bacteroidetes bacteria on its surface.</title>
        <authorList>
            <person name="Treitli S.C."/>
            <person name="Kolisko M."/>
            <person name="Husnik F."/>
            <person name="Keeling P."/>
            <person name="Hampl V."/>
        </authorList>
    </citation>
    <scope>NUCLEOTIDE SEQUENCE [LARGE SCALE GENOMIC DNA]</scope>
    <source>
        <strain evidence="2">ST1C</strain>
    </source>
</reference>
<evidence type="ECO:0000313" key="3">
    <source>
        <dbReference type="Proteomes" id="UP000324800"/>
    </source>
</evidence>
<accession>A0A5J4U6H0</accession>
<gene>
    <name evidence="2" type="ORF">EZS28_038589</name>
</gene>
<feature type="domain" description="General stress protein FMN-binding split barrel" evidence="1">
    <location>
        <begin position="13"/>
        <end position="90"/>
    </location>
</feature>
<dbReference type="SUPFAM" id="SSF50475">
    <property type="entry name" value="FMN-binding split barrel"/>
    <property type="match status" value="1"/>
</dbReference>
<dbReference type="AlphaFoldDB" id="A0A5J4U6H0"/>
<dbReference type="EMBL" id="SNRW01019968">
    <property type="protein sequence ID" value="KAA6365884.1"/>
    <property type="molecule type" value="Genomic_DNA"/>
</dbReference>
<evidence type="ECO:0000259" key="1">
    <source>
        <dbReference type="Pfam" id="PF16242"/>
    </source>
</evidence>
<dbReference type="Proteomes" id="UP000324800">
    <property type="component" value="Unassembled WGS sequence"/>
</dbReference>
<organism evidence="2 3">
    <name type="scientific">Streblomastix strix</name>
    <dbReference type="NCBI Taxonomy" id="222440"/>
    <lineage>
        <taxon>Eukaryota</taxon>
        <taxon>Metamonada</taxon>
        <taxon>Preaxostyla</taxon>
        <taxon>Oxymonadida</taxon>
        <taxon>Streblomastigidae</taxon>
        <taxon>Streblomastix</taxon>
    </lineage>
</organism>
<dbReference type="Gene3D" id="2.30.110.10">
    <property type="entry name" value="Electron Transport, Fmn-binding Protein, Chain A"/>
    <property type="match status" value="1"/>
</dbReference>
<protein>
    <recommendedName>
        <fullName evidence="1">General stress protein FMN-binding split barrel domain-containing protein</fullName>
    </recommendedName>
</protein>
<evidence type="ECO:0000313" key="2">
    <source>
        <dbReference type="EMBL" id="KAA6365884.1"/>
    </source>
</evidence>
<proteinExistence type="predicted"/>
<sequence>MIGLYVVYKEGVRLYGATNVTSKKVKQIHTNANVVLLVEDEEQWDQIVVDTVARINTDPNMKKKIWQNHFKYQGFTDSDDEKLVVLLFTPRRIILHTMNAAPEVLVAETVQHDKDIQILKGPS</sequence>
<feature type="non-terminal residue" evidence="2">
    <location>
        <position position="123"/>
    </location>
</feature>
<name>A0A5J4U6H0_9EUKA</name>